<keyword evidence="1" id="KW-0472">Membrane</keyword>
<dbReference type="AlphaFoldDB" id="A0AAN9AUH3"/>
<sequence length="221" mass="25240">MDLARRYGLEVTRQCHSGAAHVGTSLVDCYRCGQEVAVILRRFGVGATGPTNRLTLSYRDVLILTESDRLRDRAEDPTGRLQFRASDFVQGLRNEGLPVCVRQDHDIIPEEMPDIDLAIPDQITVAHPLAVSGLEPKVVVWLRRPAEDRYMLYAMEHLFAESRCTTHLVVVDAPIRRTEQSSCNNVGCVVFTIVLAIYLFWFIFYPRFFFCMIGNFNYCEF</sequence>
<gene>
    <name evidence="2" type="ORF">V1264_007102</name>
</gene>
<evidence type="ECO:0000256" key="1">
    <source>
        <dbReference type="SAM" id="Phobius"/>
    </source>
</evidence>
<proteinExistence type="predicted"/>
<name>A0AAN9AUH3_9CAEN</name>
<reference evidence="2 3" key="1">
    <citation type="submission" date="2024-02" db="EMBL/GenBank/DDBJ databases">
        <title>Chromosome-scale genome assembly of the rough periwinkle Littorina saxatilis.</title>
        <authorList>
            <person name="De Jode A."/>
            <person name="Faria R."/>
            <person name="Formenti G."/>
            <person name="Sims Y."/>
            <person name="Smith T.P."/>
            <person name="Tracey A."/>
            <person name="Wood J.M.D."/>
            <person name="Zagrodzka Z.B."/>
            <person name="Johannesson K."/>
            <person name="Butlin R.K."/>
            <person name="Leder E.H."/>
        </authorList>
    </citation>
    <scope>NUCLEOTIDE SEQUENCE [LARGE SCALE GENOMIC DNA]</scope>
    <source>
        <strain evidence="2">Snail1</strain>
        <tissue evidence="2">Muscle</tissue>
    </source>
</reference>
<protein>
    <submittedName>
        <fullName evidence="2">Uncharacterized protein</fullName>
    </submittedName>
</protein>
<organism evidence="2 3">
    <name type="scientific">Littorina saxatilis</name>
    <dbReference type="NCBI Taxonomy" id="31220"/>
    <lineage>
        <taxon>Eukaryota</taxon>
        <taxon>Metazoa</taxon>
        <taxon>Spiralia</taxon>
        <taxon>Lophotrochozoa</taxon>
        <taxon>Mollusca</taxon>
        <taxon>Gastropoda</taxon>
        <taxon>Caenogastropoda</taxon>
        <taxon>Littorinimorpha</taxon>
        <taxon>Littorinoidea</taxon>
        <taxon>Littorinidae</taxon>
        <taxon>Littorina</taxon>
    </lineage>
</organism>
<evidence type="ECO:0000313" key="2">
    <source>
        <dbReference type="EMBL" id="KAK7093327.1"/>
    </source>
</evidence>
<feature type="transmembrane region" description="Helical" evidence="1">
    <location>
        <begin position="186"/>
        <end position="205"/>
    </location>
</feature>
<dbReference type="EMBL" id="JBAMIC010000019">
    <property type="protein sequence ID" value="KAK7093327.1"/>
    <property type="molecule type" value="Genomic_DNA"/>
</dbReference>
<keyword evidence="1" id="KW-0812">Transmembrane</keyword>
<accession>A0AAN9AUH3</accession>
<evidence type="ECO:0000313" key="3">
    <source>
        <dbReference type="Proteomes" id="UP001374579"/>
    </source>
</evidence>
<keyword evidence="3" id="KW-1185">Reference proteome</keyword>
<keyword evidence="1" id="KW-1133">Transmembrane helix</keyword>
<comment type="caution">
    <text evidence="2">The sequence shown here is derived from an EMBL/GenBank/DDBJ whole genome shotgun (WGS) entry which is preliminary data.</text>
</comment>
<dbReference type="Proteomes" id="UP001374579">
    <property type="component" value="Unassembled WGS sequence"/>
</dbReference>